<dbReference type="AlphaFoldDB" id="A0AAV5W5A7"/>
<sequence>PDPSICSTCSTAMLFTSGIRKAVDAYNPSAAAILTTAEETAKLLEERRKKQMLRRHTCSTLRPEPRVSLQSIQSDVIMEHSEWD</sequence>
<accession>A0AAV5W5A7</accession>
<name>A0AAV5W5A7_9BILA</name>
<gene>
    <name evidence="1" type="ORF">PFISCL1PPCAC_16554</name>
</gene>
<feature type="non-terminal residue" evidence="1">
    <location>
        <position position="84"/>
    </location>
</feature>
<comment type="caution">
    <text evidence="1">The sequence shown here is derived from an EMBL/GenBank/DDBJ whole genome shotgun (WGS) entry which is preliminary data.</text>
</comment>
<proteinExistence type="predicted"/>
<reference evidence="1" key="1">
    <citation type="submission" date="2023-10" db="EMBL/GenBank/DDBJ databases">
        <title>Genome assembly of Pristionchus species.</title>
        <authorList>
            <person name="Yoshida K."/>
            <person name="Sommer R.J."/>
        </authorList>
    </citation>
    <scope>NUCLEOTIDE SEQUENCE</scope>
    <source>
        <strain evidence="1">RS5133</strain>
    </source>
</reference>
<evidence type="ECO:0000313" key="1">
    <source>
        <dbReference type="EMBL" id="GMT25257.1"/>
    </source>
</evidence>
<organism evidence="1 2">
    <name type="scientific">Pristionchus fissidentatus</name>
    <dbReference type="NCBI Taxonomy" id="1538716"/>
    <lineage>
        <taxon>Eukaryota</taxon>
        <taxon>Metazoa</taxon>
        <taxon>Ecdysozoa</taxon>
        <taxon>Nematoda</taxon>
        <taxon>Chromadorea</taxon>
        <taxon>Rhabditida</taxon>
        <taxon>Rhabditina</taxon>
        <taxon>Diplogasteromorpha</taxon>
        <taxon>Diplogasteroidea</taxon>
        <taxon>Neodiplogasteridae</taxon>
        <taxon>Pristionchus</taxon>
    </lineage>
</organism>
<keyword evidence="2" id="KW-1185">Reference proteome</keyword>
<dbReference type="Proteomes" id="UP001432322">
    <property type="component" value="Unassembled WGS sequence"/>
</dbReference>
<dbReference type="EMBL" id="BTSY01000004">
    <property type="protein sequence ID" value="GMT25257.1"/>
    <property type="molecule type" value="Genomic_DNA"/>
</dbReference>
<feature type="non-terminal residue" evidence="1">
    <location>
        <position position="1"/>
    </location>
</feature>
<evidence type="ECO:0000313" key="2">
    <source>
        <dbReference type="Proteomes" id="UP001432322"/>
    </source>
</evidence>
<protein>
    <submittedName>
        <fullName evidence="1">Uncharacterized protein</fullName>
    </submittedName>
</protein>